<organism evidence="1 2">
    <name type="scientific">Empedobacter tilapiae</name>
    <dbReference type="NCBI Taxonomy" id="2491114"/>
    <lineage>
        <taxon>Bacteria</taxon>
        <taxon>Pseudomonadati</taxon>
        <taxon>Bacteroidota</taxon>
        <taxon>Flavobacteriia</taxon>
        <taxon>Flavobacteriales</taxon>
        <taxon>Weeksellaceae</taxon>
        <taxon>Empedobacter</taxon>
    </lineage>
</organism>
<evidence type="ECO:0000313" key="2">
    <source>
        <dbReference type="Proteomes" id="UP000297998"/>
    </source>
</evidence>
<protein>
    <submittedName>
        <fullName evidence="1">Uncharacterized protein</fullName>
    </submittedName>
</protein>
<dbReference type="AlphaFoldDB" id="A0A4Z1BUP0"/>
<evidence type="ECO:0000313" key="1">
    <source>
        <dbReference type="EMBL" id="TGN26075.1"/>
    </source>
</evidence>
<dbReference type="Proteomes" id="UP000297998">
    <property type="component" value="Unassembled WGS sequence"/>
</dbReference>
<comment type="caution">
    <text evidence="1">The sequence shown here is derived from an EMBL/GenBank/DDBJ whole genome shotgun (WGS) entry which is preliminary data.</text>
</comment>
<keyword evidence="2" id="KW-1185">Reference proteome</keyword>
<dbReference type="OrthoDB" id="2972467at2"/>
<reference evidence="1 2" key="1">
    <citation type="submission" date="2019-03" db="EMBL/GenBank/DDBJ databases">
        <title>Empedobacter tilapiae sp. nov., isolated from an intestine of Nile tilapia Oreochromis niloticus.</title>
        <authorList>
            <person name="Kim Y.-O."/>
            <person name="Yoon J.-H."/>
        </authorList>
    </citation>
    <scope>NUCLEOTIDE SEQUENCE [LARGE SCALE GENOMIC DNA]</scope>
    <source>
        <strain evidence="1 2">MRS2</strain>
    </source>
</reference>
<gene>
    <name evidence="1" type="ORF">E4J94_12020</name>
</gene>
<name>A0A4Z1BUP0_9FLAO</name>
<sequence>MQIRDIGLNDIAAKKGNKLSWEEVQKFFKRGNDFNKKVNSKVPPKYDFNEVTVEQIIDGKIKNID</sequence>
<proteinExistence type="predicted"/>
<dbReference type="EMBL" id="SRPE01000008">
    <property type="protein sequence ID" value="TGN26075.1"/>
    <property type="molecule type" value="Genomic_DNA"/>
</dbReference>
<accession>A0A4Z1BUP0</accession>
<dbReference type="RefSeq" id="WP_135836049.1">
    <property type="nucleotide sequence ID" value="NZ_SRPE01000008.1"/>
</dbReference>